<evidence type="ECO:0000256" key="1">
    <source>
        <dbReference type="ARBA" id="ARBA00022723"/>
    </source>
</evidence>
<keyword evidence="8" id="KW-1185">Reference proteome</keyword>
<dbReference type="PROSITE" id="PS01359">
    <property type="entry name" value="ZF_PHD_1"/>
    <property type="match status" value="1"/>
</dbReference>
<name>A0A448YYE1_9STRA</name>
<protein>
    <recommendedName>
        <fullName evidence="6">PHD-type domain-containing protein</fullName>
    </recommendedName>
</protein>
<dbReference type="SMART" id="SM00249">
    <property type="entry name" value="PHD"/>
    <property type="match status" value="1"/>
</dbReference>
<feature type="region of interest" description="Disordered" evidence="5">
    <location>
        <begin position="818"/>
        <end position="851"/>
    </location>
</feature>
<evidence type="ECO:0000256" key="3">
    <source>
        <dbReference type="ARBA" id="ARBA00022833"/>
    </source>
</evidence>
<feature type="region of interest" description="Disordered" evidence="5">
    <location>
        <begin position="936"/>
        <end position="955"/>
    </location>
</feature>
<feature type="compositionally biased region" description="Low complexity" evidence="5">
    <location>
        <begin position="289"/>
        <end position="319"/>
    </location>
</feature>
<feature type="region of interest" description="Disordered" evidence="5">
    <location>
        <begin position="275"/>
        <end position="365"/>
    </location>
</feature>
<dbReference type="EMBL" id="CAACVS010000039">
    <property type="protein sequence ID" value="VEU34823.1"/>
    <property type="molecule type" value="Genomic_DNA"/>
</dbReference>
<feature type="region of interest" description="Disordered" evidence="5">
    <location>
        <begin position="987"/>
        <end position="1042"/>
    </location>
</feature>
<dbReference type="InterPro" id="IPR013083">
    <property type="entry name" value="Znf_RING/FYVE/PHD"/>
</dbReference>
<proteinExistence type="predicted"/>
<feature type="domain" description="PHD-type" evidence="6">
    <location>
        <begin position="203"/>
        <end position="259"/>
    </location>
</feature>
<feature type="compositionally biased region" description="Low complexity" evidence="5">
    <location>
        <begin position="35"/>
        <end position="49"/>
    </location>
</feature>
<keyword evidence="1" id="KW-0479">Metal-binding</keyword>
<dbReference type="Pfam" id="PF00628">
    <property type="entry name" value="PHD"/>
    <property type="match status" value="1"/>
</dbReference>
<dbReference type="InterPro" id="IPR001965">
    <property type="entry name" value="Znf_PHD"/>
</dbReference>
<dbReference type="AlphaFoldDB" id="A0A448YYE1"/>
<feature type="region of interest" description="Disordered" evidence="5">
    <location>
        <begin position="720"/>
        <end position="759"/>
    </location>
</feature>
<feature type="compositionally biased region" description="Polar residues" evidence="5">
    <location>
        <begin position="327"/>
        <end position="352"/>
    </location>
</feature>
<dbReference type="InterPro" id="IPR019786">
    <property type="entry name" value="Zinc_finger_PHD-type_CS"/>
</dbReference>
<feature type="compositionally biased region" description="Basic and acidic residues" evidence="5">
    <location>
        <begin position="1005"/>
        <end position="1022"/>
    </location>
</feature>
<feature type="region of interest" description="Disordered" evidence="5">
    <location>
        <begin position="553"/>
        <end position="580"/>
    </location>
</feature>
<evidence type="ECO:0000256" key="5">
    <source>
        <dbReference type="SAM" id="MobiDB-lite"/>
    </source>
</evidence>
<feature type="region of interest" description="Disordered" evidence="5">
    <location>
        <begin position="1"/>
        <end position="132"/>
    </location>
</feature>
<evidence type="ECO:0000313" key="8">
    <source>
        <dbReference type="Proteomes" id="UP000291116"/>
    </source>
</evidence>
<sequence>MDTEAGAAKPMLPAAPTSDTTTTPVARRNRRPRRSSSSSPRWSPNVSSAAVNGNHPDGNTGKIRGGRYLSVPPESDLAQLSVPANTGSTGRQPSPNQENDGNPARTRAFPARERSEGKEPSRHGCRPAMGVSLPRYELGGPAYKRPRSLLYDPPEDYRTGRFRFDESDDDKEIRTRTPAGWPSYGCRAAPSHFAGRPVPPKVLGVCSECGIGEAGGPGSVLILCDGPGCNREFHLSCCRPPLREVPEDDEYFCFDCHPGGGHAAALLEEYLEGTERDREAYHEERSPWPGDRSASSDAAAGASPAEETPGGGPATPVATRGRRRTSQSHLYNHDAQASSPALRTRSPPTRTGTHGGKKNESEFQSKHNYTFVDQLIYKDLEESQSEYLSQIENGICGDVRGKGPPVSELEVFHKSEWRRKRFPSPYVSSSHGKSHQDARDDHVLEGCAIRLFCTKSNMYHTGRILRVRERAIDYDGDYPHLPRDATARGRAEDGAEPAGDHKHHDETDTECLVRFPAGREFRKKSVTRWIRLEEHSLAVACPDLAWAVFEVNGDSTDDDGNAQTKRRKSPQKKQRNRWMPAKLWMRSSRELVVSMAVLDEARGQIRYRRFRDFSEDSPWWNHRTSGETENKEDDESPAPIETSSLDPLDPKEPPSSSEHAPRMNGAKNLVGNAAPVHPGSYLEQDWILAECIGYGKYSLVHIPTETKECGGSSSYNVFEANQGKTSPTGKKSSKKRTSGSSSSDHKTATGMTGHGCAFRVSPRDKQVMAALVQAEREERDRVKRWNKLPLRNAWHPKALVSRDEFALGALDFRDSDCGNEGNNGGMGDTTMVEENDGGESREEKGHNAAANTSKRSIVIHPSPLIRTGLDRMYIMDQFVTQFDFVHGAGTRGRIDETSPNTILTKTRDLAVSLSCDLVCNDSITSHIQQENRMVRSFQKDPHQGRRGTTESNLSVEEPSKLLAVGEELAITAPPIKEEPPNLGLDNAEGNGCAPSQNQTATVSNPEKKENACSTKAEGDTGRSPETIDNPLHKNRSTTANGIERYEIEIDTRCS</sequence>
<dbReference type="OrthoDB" id="49451at2759"/>
<feature type="compositionally biased region" description="Basic residues" evidence="5">
    <location>
        <begin position="564"/>
        <end position="576"/>
    </location>
</feature>
<dbReference type="SUPFAM" id="SSF57903">
    <property type="entry name" value="FYVE/PHD zinc finger"/>
    <property type="match status" value="1"/>
</dbReference>
<dbReference type="Gene3D" id="3.30.40.10">
    <property type="entry name" value="Zinc/RING finger domain, C3HC4 (zinc finger)"/>
    <property type="match status" value="1"/>
</dbReference>
<feature type="region of interest" description="Disordered" evidence="5">
    <location>
        <begin position="618"/>
        <end position="671"/>
    </location>
</feature>
<evidence type="ECO:0000259" key="6">
    <source>
        <dbReference type="PROSITE" id="PS50016"/>
    </source>
</evidence>
<dbReference type="GO" id="GO:0008270">
    <property type="term" value="F:zinc ion binding"/>
    <property type="evidence" value="ECO:0007669"/>
    <property type="project" value="UniProtKB-KW"/>
</dbReference>
<accession>A0A448YYE1</accession>
<evidence type="ECO:0000256" key="4">
    <source>
        <dbReference type="PROSITE-ProRule" id="PRU00146"/>
    </source>
</evidence>
<feature type="compositionally biased region" description="Low complexity" evidence="5">
    <location>
        <begin position="14"/>
        <end position="26"/>
    </location>
</feature>
<dbReference type="InterPro" id="IPR011011">
    <property type="entry name" value="Znf_FYVE_PHD"/>
</dbReference>
<dbReference type="InterPro" id="IPR019787">
    <property type="entry name" value="Znf_PHD-finger"/>
</dbReference>
<organism evidence="7 8">
    <name type="scientific">Pseudo-nitzschia multistriata</name>
    <dbReference type="NCBI Taxonomy" id="183589"/>
    <lineage>
        <taxon>Eukaryota</taxon>
        <taxon>Sar</taxon>
        <taxon>Stramenopiles</taxon>
        <taxon>Ochrophyta</taxon>
        <taxon>Bacillariophyta</taxon>
        <taxon>Bacillariophyceae</taxon>
        <taxon>Bacillariophycidae</taxon>
        <taxon>Bacillariales</taxon>
        <taxon>Bacillariaceae</taxon>
        <taxon>Pseudo-nitzschia</taxon>
    </lineage>
</organism>
<reference evidence="7 8" key="1">
    <citation type="submission" date="2019-01" db="EMBL/GenBank/DDBJ databases">
        <authorList>
            <person name="Ferrante I. M."/>
        </authorList>
    </citation>
    <scope>NUCLEOTIDE SEQUENCE [LARGE SCALE GENOMIC DNA]</scope>
    <source>
        <strain evidence="7 8">B856</strain>
    </source>
</reference>
<feature type="compositionally biased region" description="Polar residues" evidence="5">
    <location>
        <begin position="82"/>
        <end position="100"/>
    </location>
</feature>
<gene>
    <name evidence="7" type="ORF">PSNMU_V1.4_AUG-EV-PASAV3_0015420</name>
</gene>
<keyword evidence="2 4" id="KW-0863">Zinc-finger</keyword>
<feature type="compositionally biased region" description="Polar residues" evidence="5">
    <location>
        <begin position="993"/>
        <end position="1004"/>
    </location>
</feature>
<feature type="region of interest" description="Disordered" evidence="5">
    <location>
        <begin position="480"/>
        <end position="506"/>
    </location>
</feature>
<evidence type="ECO:0000256" key="2">
    <source>
        <dbReference type="ARBA" id="ARBA00022771"/>
    </source>
</evidence>
<keyword evidence="3" id="KW-0862">Zinc</keyword>
<dbReference type="PROSITE" id="PS50016">
    <property type="entry name" value="ZF_PHD_2"/>
    <property type="match status" value="1"/>
</dbReference>
<evidence type="ECO:0000313" key="7">
    <source>
        <dbReference type="EMBL" id="VEU34823.1"/>
    </source>
</evidence>
<feature type="compositionally biased region" description="Basic and acidic residues" evidence="5">
    <location>
        <begin position="275"/>
        <end position="286"/>
    </location>
</feature>
<feature type="compositionally biased region" description="Basic and acidic residues" evidence="5">
    <location>
        <begin position="110"/>
        <end position="122"/>
    </location>
</feature>
<dbReference type="Proteomes" id="UP000291116">
    <property type="component" value="Unassembled WGS sequence"/>
</dbReference>